<feature type="domain" description="DED" evidence="7">
    <location>
        <begin position="236"/>
        <end position="315"/>
    </location>
</feature>
<dbReference type="OrthoDB" id="14833at2759"/>
<keyword evidence="2 5" id="KW-0445">Lipid transport</keyword>
<dbReference type="SUPFAM" id="SSF50729">
    <property type="entry name" value="PH domain-like"/>
    <property type="match status" value="1"/>
</dbReference>
<keyword evidence="3" id="KW-0446">Lipid-binding</keyword>
<dbReference type="PANTHER" id="PTHR10972">
    <property type="entry name" value="OXYSTEROL-BINDING PROTEIN-RELATED"/>
    <property type="match status" value="1"/>
</dbReference>
<evidence type="ECO:0000313" key="9">
    <source>
        <dbReference type="Proteomes" id="UP000276133"/>
    </source>
</evidence>
<keyword evidence="9" id="KW-1185">Reference proteome</keyword>
<organism evidence="8 9">
    <name type="scientific">Brachionus plicatilis</name>
    <name type="common">Marine rotifer</name>
    <name type="synonym">Brachionus muelleri</name>
    <dbReference type="NCBI Taxonomy" id="10195"/>
    <lineage>
        <taxon>Eukaryota</taxon>
        <taxon>Metazoa</taxon>
        <taxon>Spiralia</taxon>
        <taxon>Gnathifera</taxon>
        <taxon>Rotifera</taxon>
        <taxon>Eurotatoria</taxon>
        <taxon>Monogononta</taxon>
        <taxon>Pseudotrocha</taxon>
        <taxon>Ploima</taxon>
        <taxon>Brachionidae</taxon>
        <taxon>Brachionus</taxon>
    </lineage>
</organism>
<sequence>QEGNLYKYTNVVKGFQMRYFMVSAYTGKLNYYMSEDLKYQKPRGSIELLNSIISPSEEDSTTFTINTPDNEIFKLRAQDAKERQHWVNILRLVAHSKEENNIKIYVNEKPEEKESLKSKKSLVKKTSQELIKEIFYLINLSHKEFENSIDNLSQTEECRYDEDLLILKATTSSCVKNLINSCQIMSRNLQEEKDFVEDTEIGDSLTYSQRFDHGFRNLLDSSYGSSSNAAYAERTSPKKSLINPDDEITDEENEIVKNLINDQVKENLFKFFSNLAENLDLTRTQIPVQLLNKKSLLESYANLMSQVDLLIKIADEKKSEDRFVAVILWVLASLLLIKSEFVHSKPFNPVLGEVFNCSWKANGDHNSKHVVNFTAEKVSHHPLVCAIYMECKEKNVKVNANIMTKAVYSGTSITVPLMGEMIVKLESINEEYSITFPKVYARSIVTNPWVELGDSCSISCAQTGLKANIQFEVKSFYGDTLNQVFAELRNKNEEVFCKMKGEWDAKLEFIFGNEASRTVKSFDLRDFKPLNKRVRPIDLQEEYESRNLWKDVAEALQSDDYEQAHSSRSIIEKQQRLTDKLRKEKNLGYLSKNFFKTKFDKSSSSLCSKSSSESDHHELVHRWWHKNWSG</sequence>
<dbReference type="InterPro" id="IPR000648">
    <property type="entry name" value="Oxysterol-bd"/>
</dbReference>
<dbReference type="InterPro" id="IPR018494">
    <property type="entry name" value="Oxysterol-bd_CS"/>
</dbReference>
<dbReference type="InterPro" id="IPR001849">
    <property type="entry name" value="PH_domain"/>
</dbReference>
<protein>
    <recommendedName>
        <fullName evidence="5">Oxysterol-binding protein</fullName>
    </recommendedName>
</protein>
<dbReference type="PROSITE" id="PS50168">
    <property type="entry name" value="DED"/>
    <property type="match status" value="1"/>
</dbReference>
<dbReference type="EMBL" id="REGN01000043">
    <property type="protein sequence ID" value="RNA44934.1"/>
    <property type="molecule type" value="Genomic_DNA"/>
</dbReference>
<dbReference type="SUPFAM" id="SSF144000">
    <property type="entry name" value="Oxysterol-binding protein-like"/>
    <property type="match status" value="1"/>
</dbReference>
<dbReference type="InterPro" id="IPR001875">
    <property type="entry name" value="DED_dom"/>
</dbReference>
<dbReference type="GO" id="GO:0042981">
    <property type="term" value="P:regulation of apoptotic process"/>
    <property type="evidence" value="ECO:0007669"/>
    <property type="project" value="InterPro"/>
</dbReference>
<accession>A0A3M7T9Z6</accession>
<evidence type="ECO:0000256" key="4">
    <source>
        <dbReference type="RuleBase" id="RU003844"/>
    </source>
</evidence>
<dbReference type="Gene3D" id="1.10.287.2720">
    <property type="match status" value="1"/>
</dbReference>
<dbReference type="GO" id="GO:0006869">
    <property type="term" value="P:lipid transport"/>
    <property type="evidence" value="ECO:0007669"/>
    <property type="project" value="UniProtKB-KW"/>
</dbReference>
<keyword evidence="1 5" id="KW-0813">Transport</keyword>
<evidence type="ECO:0000256" key="5">
    <source>
        <dbReference type="RuleBase" id="RU003845"/>
    </source>
</evidence>
<dbReference type="AlphaFoldDB" id="A0A3M7T9Z6"/>
<evidence type="ECO:0000259" key="7">
    <source>
        <dbReference type="PROSITE" id="PS50168"/>
    </source>
</evidence>
<evidence type="ECO:0000256" key="1">
    <source>
        <dbReference type="ARBA" id="ARBA00022448"/>
    </source>
</evidence>
<comment type="caution">
    <text evidence="8">The sequence shown here is derived from an EMBL/GenBank/DDBJ whole genome shotgun (WGS) entry which is preliminary data.</text>
</comment>
<reference evidence="8 9" key="1">
    <citation type="journal article" date="2018" name="Sci. Rep.">
        <title>Genomic signatures of local adaptation to the degree of environmental predictability in rotifers.</title>
        <authorList>
            <person name="Franch-Gras L."/>
            <person name="Hahn C."/>
            <person name="Garcia-Roger E.M."/>
            <person name="Carmona M.J."/>
            <person name="Serra M."/>
            <person name="Gomez A."/>
        </authorList>
    </citation>
    <scope>NUCLEOTIDE SEQUENCE [LARGE SCALE GENOMIC DNA]</scope>
    <source>
        <strain evidence="8">HYR1</strain>
    </source>
</reference>
<name>A0A3M7T9Z6_BRAPC</name>
<feature type="non-terminal residue" evidence="8">
    <location>
        <position position="1"/>
    </location>
</feature>
<gene>
    <name evidence="8" type="ORF">BpHYR1_052223</name>
</gene>
<dbReference type="Gene3D" id="2.30.29.30">
    <property type="entry name" value="Pleckstrin-homology domain (PH domain)/Phosphotyrosine-binding domain (PTB)"/>
    <property type="match status" value="1"/>
</dbReference>
<dbReference type="PROSITE" id="PS50003">
    <property type="entry name" value="PH_DOMAIN"/>
    <property type="match status" value="1"/>
</dbReference>
<evidence type="ECO:0000256" key="3">
    <source>
        <dbReference type="ARBA" id="ARBA00023121"/>
    </source>
</evidence>
<dbReference type="InterPro" id="IPR037239">
    <property type="entry name" value="OSBP_sf"/>
</dbReference>
<dbReference type="Gene3D" id="3.30.70.3490">
    <property type="match status" value="1"/>
</dbReference>
<dbReference type="Pfam" id="PF01237">
    <property type="entry name" value="Oxysterol_BP"/>
    <property type="match status" value="1"/>
</dbReference>
<evidence type="ECO:0000259" key="6">
    <source>
        <dbReference type="PROSITE" id="PS50003"/>
    </source>
</evidence>
<proteinExistence type="inferred from homology"/>
<dbReference type="SMART" id="SM00233">
    <property type="entry name" value="PH"/>
    <property type="match status" value="1"/>
</dbReference>
<comment type="similarity">
    <text evidence="4">Belongs to the OSBP family.</text>
</comment>
<dbReference type="PANTHER" id="PTHR10972:SF141">
    <property type="entry name" value="OXYSTEROL-BINDING PROTEIN"/>
    <property type="match status" value="1"/>
</dbReference>
<dbReference type="GO" id="GO:0016020">
    <property type="term" value="C:membrane"/>
    <property type="evidence" value="ECO:0007669"/>
    <property type="project" value="TreeGrafter"/>
</dbReference>
<feature type="domain" description="PH" evidence="6">
    <location>
        <begin position="1"/>
        <end position="95"/>
    </location>
</feature>
<evidence type="ECO:0000313" key="8">
    <source>
        <dbReference type="EMBL" id="RNA44934.1"/>
    </source>
</evidence>
<dbReference type="PROSITE" id="PS01013">
    <property type="entry name" value="OSBP"/>
    <property type="match status" value="1"/>
</dbReference>
<dbReference type="GO" id="GO:0005829">
    <property type="term" value="C:cytosol"/>
    <property type="evidence" value="ECO:0007669"/>
    <property type="project" value="TreeGrafter"/>
</dbReference>
<dbReference type="STRING" id="10195.A0A3M7T9Z6"/>
<evidence type="ECO:0000256" key="2">
    <source>
        <dbReference type="ARBA" id="ARBA00023055"/>
    </source>
</evidence>
<dbReference type="Gene3D" id="2.40.160.120">
    <property type="match status" value="1"/>
</dbReference>
<dbReference type="Pfam" id="PF00169">
    <property type="entry name" value="PH"/>
    <property type="match status" value="1"/>
</dbReference>
<dbReference type="GO" id="GO:0032934">
    <property type="term" value="F:sterol binding"/>
    <property type="evidence" value="ECO:0007669"/>
    <property type="project" value="TreeGrafter"/>
</dbReference>
<dbReference type="InterPro" id="IPR011993">
    <property type="entry name" value="PH-like_dom_sf"/>
</dbReference>
<dbReference type="Proteomes" id="UP000276133">
    <property type="component" value="Unassembled WGS sequence"/>
</dbReference>